<accession>A0A0G0QV00</accession>
<dbReference type="Proteomes" id="UP000034690">
    <property type="component" value="Unassembled WGS sequence"/>
</dbReference>
<dbReference type="AlphaFoldDB" id="A0A0G0QV00"/>
<proteinExistence type="predicted"/>
<dbReference type="EMBL" id="LBWQ01000005">
    <property type="protein sequence ID" value="KKR14130.1"/>
    <property type="molecule type" value="Genomic_DNA"/>
</dbReference>
<keyword evidence="1" id="KW-0472">Membrane</keyword>
<keyword evidence="1" id="KW-0812">Transmembrane</keyword>
<keyword evidence="1" id="KW-1133">Transmembrane helix</keyword>
<comment type="caution">
    <text evidence="2">The sequence shown here is derived from an EMBL/GenBank/DDBJ whole genome shotgun (WGS) entry which is preliminary data.</text>
</comment>
<gene>
    <name evidence="2" type="ORF">UT40_C0005G0059</name>
</gene>
<reference evidence="2 3" key="1">
    <citation type="journal article" date="2015" name="Nature">
        <title>rRNA introns, odd ribosomes, and small enigmatic genomes across a large radiation of phyla.</title>
        <authorList>
            <person name="Brown C.T."/>
            <person name="Hug L.A."/>
            <person name="Thomas B.C."/>
            <person name="Sharon I."/>
            <person name="Castelle C.J."/>
            <person name="Singh A."/>
            <person name="Wilkins M.J."/>
            <person name="Williams K.H."/>
            <person name="Banfield J.F."/>
        </authorList>
    </citation>
    <scope>NUCLEOTIDE SEQUENCE [LARGE SCALE GENOMIC DNA]</scope>
</reference>
<sequence>MNNNSKGNVHLFLLIIVVIIAFTGIGYYAYKNGQISLTSSKDQVSVSPTLTISMD</sequence>
<name>A0A0G0QV00_9BACT</name>
<protein>
    <submittedName>
        <fullName evidence="2">Uncharacterized protein</fullName>
    </submittedName>
</protein>
<evidence type="ECO:0000256" key="1">
    <source>
        <dbReference type="SAM" id="Phobius"/>
    </source>
</evidence>
<feature type="transmembrane region" description="Helical" evidence="1">
    <location>
        <begin position="12"/>
        <end position="30"/>
    </location>
</feature>
<evidence type="ECO:0000313" key="3">
    <source>
        <dbReference type="Proteomes" id="UP000034690"/>
    </source>
</evidence>
<evidence type="ECO:0000313" key="2">
    <source>
        <dbReference type="EMBL" id="KKR14130.1"/>
    </source>
</evidence>
<organism evidence="2 3">
    <name type="scientific">Candidatus Woesebacteria bacterium GW2011_GWA1_39_21b</name>
    <dbReference type="NCBI Taxonomy" id="1618551"/>
    <lineage>
        <taxon>Bacteria</taxon>
        <taxon>Candidatus Woeseibacteriota</taxon>
    </lineage>
</organism>